<organism evidence="4 5">
    <name type="scientific">Microbispora bryophytorum subsp. camponoti</name>
    <dbReference type="NCBI Taxonomy" id="1677852"/>
    <lineage>
        <taxon>Bacteria</taxon>
        <taxon>Bacillati</taxon>
        <taxon>Actinomycetota</taxon>
        <taxon>Actinomycetes</taxon>
        <taxon>Streptosporangiales</taxon>
        <taxon>Streptosporangiaceae</taxon>
        <taxon>Microbispora</taxon>
    </lineage>
</organism>
<dbReference type="SUPFAM" id="SSF53474">
    <property type="entry name" value="alpha/beta-Hydrolases"/>
    <property type="match status" value="1"/>
</dbReference>
<dbReference type="InterPro" id="IPR029058">
    <property type="entry name" value="AB_hydrolase_fold"/>
</dbReference>
<evidence type="ECO:0000256" key="1">
    <source>
        <dbReference type="ARBA" id="ARBA00022729"/>
    </source>
</evidence>
<dbReference type="Gene3D" id="3.40.50.1820">
    <property type="entry name" value="alpha/beta hydrolase"/>
    <property type="match status" value="1"/>
</dbReference>
<sequence>MRPMATPERSRPHPAPEEGVRHGRLSARPVAVPPQHAEPLAPGLHRLGGRALLYVPSARGPGPSSLAVVLHGAGGAAEEALEWLLPQAEEAGVLLLAPQAVSATWDMIVGGYGADVSRVDAALEEVFSRAAVGLDGVAVAGFSDGASYALSLGLANGDLFHAVLAFSPGFMAPMIRHGRPRIFVSHGVSDRVLPIDECSRRLVPELRESGYEVTYEEFRGGHQVPPQTAAAAVRWWSSQRPGHSTGDVSPG</sequence>
<reference evidence="4 5" key="1">
    <citation type="submission" date="2020-09" db="EMBL/GenBank/DDBJ databases">
        <title>Actinomycete isolated from the Camponotus japonicus Mayr.</title>
        <authorList>
            <person name="Gong X."/>
        </authorList>
    </citation>
    <scope>NUCLEOTIDE SEQUENCE [LARGE SCALE GENOMIC DNA]</scope>
    <source>
        <strain evidence="4 5">2C-HV3</strain>
    </source>
</reference>
<proteinExistence type="predicted"/>
<accession>A0ABR8LCR4</accession>
<evidence type="ECO:0000313" key="5">
    <source>
        <dbReference type="Proteomes" id="UP000653231"/>
    </source>
</evidence>
<protein>
    <submittedName>
        <fullName evidence="4">Phospholipase</fullName>
    </submittedName>
</protein>
<comment type="caution">
    <text evidence="4">The sequence shown here is derived from an EMBL/GenBank/DDBJ whole genome shotgun (WGS) entry which is preliminary data.</text>
</comment>
<feature type="region of interest" description="Disordered" evidence="3">
    <location>
        <begin position="1"/>
        <end position="23"/>
    </location>
</feature>
<dbReference type="Proteomes" id="UP000653231">
    <property type="component" value="Unassembled WGS sequence"/>
</dbReference>
<keyword evidence="5" id="KW-1185">Reference proteome</keyword>
<evidence type="ECO:0000256" key="2">
    <source>
        <dbReference type="ARBA" id="ARBA00022801"/>
    </source>
</evidence>
<gene>
    <name evidence="4" type="ORF">IEQ31_33190</name>
</gene>
<keyword evidence="1" id="KW-0732">Signal</keyword>
<dbReference type="PANTHER" id="PTHR43037:SF5">
    <property type="entry name" value="FERULOYL ESTERASE"/>
    <property type="match status" value="1"/>
</dbReference>
<evidence type="ECO:0000313" key="4">
    <source>
        <dbReference type="EMBL" id="MBD3148001.1"/>
    </source>
</evidence>
<keyword evidence="2" id="KW-0378">Hydrolase</keyword>
<feature type="compositionally biased region" description="Basic and acidic residues" evidence="3">
    <location>
        <begin position="8"/>
        <end position="21"/>
    </location>
</feature>
<evidence type="ECO:0000256" key="3">
    <source>
        <dbReference type="SAM" id="MobiDB-lite"/>
    </source>
</evidence>
<dbReference type="EMBL" id="JACXRZ010000039">
    <property type="protein sequence ID" value="MBD3148001.1"/>
    <property type="molecule type" value="Genomic_DNA"/>
</dbReference>
<dbReference type="InterPro" id="IPR050955">
    <property type="entry name" value="Plant_Biomass_Hydrol_Est"/>
</dbReference>
<dbReference type="PANTHER" id="PTHR43037">
    <property type="entry name" value="UNNAMED PRODUCT-RELATED"/>
    <property type="match status" value="1"/>
</dbReference>
<name>A0ABR8LCR4_9ACTN</name>